<dbReference type="EMBL" id="BNAS01000006">
    <property type="protein sequence ID" value="GHH77306.1"/>
    <property type="molecule type" value="Genomic_DNA"/>
</dbReference>
<keyword evidence="2" id="KW-1185">Reference proteome</keyword>
<comment type="caution">
    <text evidence="1">The sequence shown here is derived from an EMBL/GenBank/DDBJ whole genome shotgun (WGS) entry which is preliminary data.</text>
</comment>
<dbReference type="Proteomes" id="UP000627369">
    <property type="component" value="Unassembled WGS sequence"/>
</dbReference>
<evidence type="ECO:0000313" key="1">
    <source>
        <dbReference type="EMBL" id="GHH77306.1"/>
    </source>
</evidence>
<accession>A0A919KZD8</accession>
<name>A0A919KZD8_9MICO</name>
<reference evidence="1" key="2">
    <citation type="submission" date="2020-09" db="EMBL/GenBank/DDBJ databases">
        <authorList>
            <person name="Sun Q."/>
            <person name="Zhou Y."/>
        </authorList>
    </citation>
    <scope>NUCLEOTIDE SEQUENCE</scope>
    <source>
        <strain evidence="1">CGMCC 4.7398</strain>
    </source>
</reference>
<protein>
    <submittedName>
        <fullName evidence="1">Uncharacterized protein</fullName>
    </submittedName>
</protein>
<sequence>MDEASASLVLGGARPGHVQGNRKFAIADAVRSIDAPVRVAADASWEGYSPADVLPRTGASQDWARRSGLVGLEKRFSELARLGDEHGIQSWAVRPVSGHLEEHRIQFGELLDRCVHATTVTATAGRALCRVPTPGRTCLNPGSLRGPQEGVLSIGC</sequence>
<reference evidence="1" key="1">
    <citation type="journal article" date="2014" name="Int. J. Syst. Evol. Microbiol.">
        <title>Complete genome sequence of Corynebacterium casei LMG S-19264T (=DSM 44701T), isolated from a smear-ripened cheese.</title>
        <authorList>
            <consortium name="US DOE Joint Genome Institute (JGI-PGF)"/>
            <person name="Walter F."/>
            <person name="Albersmeier A."/>
            <person name="Kalinowski J."/>
            <person name="Ruckert C."/>
        </authorList>
    </citation>
    <scope>NUCLEOTIDE SEQUENCE</scope>
    <source>
        <strain evidence="1">CGMCC 4.7398</strain>
    </source>
</reference>
<proteinExistence type="predicted"/>
<gene>
    <name evidence="1" type="ORF">GCM10017772_37950</name>
</gene>
<organism evidence="1 2">
    <name type="scientific">Promicromonospora soli</name>
    <dbReference type="NCBI Taxonomy" id="2035533"/>
    <lineage>
        <taxon>Bacteria</taxon>
        <taxon>Bacillati</taxon>
        <taxon>Actinomycetota</taxon>
        <taxon>Actinomycetes</taxon>
        <taxon>Micrococcales</taxon>
        <taxon>Promicromonosporaceae</taxon>
        <taxon>Promicromonospora</taxon>
    </lineage>
</organism>
<dbReference type="AlphaFoldDB" id="A0A919KZD8"/>
<evidence type="ECO:0000313" key="2">
    <source>
        <dbReference type="Proteomes" id="UP000627369"/>
    </source>
</evidence>